<evidence type="ECO:0000256" key="1">
    <source>
        <dbReference type="SAM" id="MobiDB-lite"/>
    </source>
</evidence>
<dbReference type="VEuPathDB" id="HostDB:ENSG00000285304"/>
<reference evidence="3" key="3">
    <citation type="journal article" date="2004" name="Nature">
        <title>Finishing the euchromatic sequence of the human genome.</title>
        <authorList>
            <consortium name="International Human Genome Sequencing Consortium"/>
        </authorList>
    </citation>
    <scope>NUCLEOTIDE SEQUENCE [LARGE SCALE GENOMIC DNA]</scope>
</reference>
<evidence type="ECO:0007829" key="4">
    <source>
        <dbReference type="PeptideAtlas" id="F8WEQ3"/>
    </source>
</evidence>
<sequence length="20" mass="2399">MMKRQLHRMRQLAQTGSLGR</sequence>
<proteinExistence type="evidence at protein level"/>
<dbReference type="ProteomicsDB" id="31920"/>
<evidence type="ECO:0007829" key="5">
    <source>
        <dbReference type="ProteomicsDB" id="F8WEQ3"/>
    </source>
</evidence>
<protein>
    <submittedName>
        <fullName evidence="2">SH3 domain-binding protein 1</fullName>
    </submittedName>
</protein>
<name>F8WEQ3_HUMAN</name>
<gene>
    <name evidence="2" type="primary">SH3BP1</name>
</gene>
<dbReference type="MassIVE" id="F8WEQ3"/>
<evidence type="ECO:0000313" key="2">
    <source>
        <dbReference type="Ensembl" id="ENSP00000401076"/>
    </source>
</evidence>
<dbReference type="Proteomes" id="UP000005640">
    <property type="component" value="Chromosome 22"/>
</dbReference>
<dbReference type="EMBL" id="Z83844">
    <property type="status" value="NOT_ANNOTATED_CDS"/>
    <property type="molecule type" value="Genomic_DNA"/>
</dbReference>
<feature type="compositionally biased region" description="Basic residues" evidence="1">
    <location>
        <begin position="1"/>
        <end position="10"/>
    </location>
</feature>
<dbReference type="UCSC" id="uc062dzg.1">
    <property type="organism name" value="human"/>
</dbReference>
<dbReference type="ChiTaRS" id="SH3BP1">
    <property type="organism name" value="human"/>
</dbReference>
<evidence type="ECO:0000313" key="3">
    <source>
        <dbReference type="Proteomes" id="UP000005640"/>
    </source>
</evidence>
<dbReference type="PeptideAtlas" id="F8WEQ3"/>
<accession>F8WEQ3</accession>
<dbReference type="Bgee" id="ENSG00000100092">
    <property type="expression patterns" value="Expressed in granulocyte and 101 other cell types or tissues"/>
</dbReference>
<dbReference type="OrthoDB" id="19923at2759"/>
<dbReference type="Ensembl" id="ENST00000451997">
    <property type="protein sequence ID" value="ENSP00000401076"/>
    <property type="gene ID" value="ENSG00000100092"/>
</dbReference>
<dbReference type="AlphaFoldDB" id="F8WEQ3"/>
<organism evidence="2 3">
    <name type="scientific">Homo sapiens</name>
    <name type="common">Human</name>
    <dbReference type="NCBI Taxonomy" id="9606"/>
    <lineage>
        <taxon>Eukaryota</taxon>
        <taxon>Metazoa</taxon>
        <taxon>Chordata</taxon>
        <taxon>Craniata</taxon>
        <taxon>Vertebrata</taxon>
        <taxon>Euteleostomi</taxon>
        <taxon>Mammalia</taxon>
        <taxon>Eutheria</taxon>
        <taxon>Euarchontoglires</taxon>
        <taxon>Primates</taxon>
        <taxon>Haplorrhini</taxon>
        <taxon>Catarrhini</taxon>
        <taxon>Hominidae</taxon>
        <taxon>Homo</taxon>
    </lineage>
</organism>
<dbReference type="HOGENOM" id="CLU_3428465_0_0_1"/>
<feature type="region of interest" description="Disordered" evidence="1">
    <location>
        <begin position="1"/>
        <end position="20"/>
    </location>
</feature>
<keyword evidence="4 5" id="KW-1267">Proteomics identification</keyword>
<reference evidence="2" key="5">
    <citation type="submission" date="2011-07" db="UniProtKB">
        <authorList>
            <consortium name="Ensembl"/>
        </authorList>
    </citation>
    <scope>IDENTIFICATION</scope>
</reference>
<keyword evidence="3" id="KW-1185">Reference proteome</keyword>
<dbReference type="GeneCards" id="ENSG00000285304"/>
<dbReference type="HGNC" id="HGNC:10824">
    <property type="gene designation" value="SH3BP1"/>
</dbReference>
<reference evidence="2" key="1">
    <citation type="journal article" date="1999" name="Nature">
        <title>The DNA sequence of human chromosome 22.</title>
        <authorList>
            <person name="Dunham I."/>
            <person name="Hunt A.R."/>
            <person name="Collins J.E."/>
            <person name="Bruskiewich R."/>
            <person name="Beare D.M."/>
            <person name="Clamp M."/>
            <person name="Smink L.J."/>
            <person name="Ainscough R."/>
            <person name="Almeida J.P."/>
            <person name="Babbage A.K."/>
            <person name="Bagguley C."/>
            <person name="Bailey J."/>
            <person name="Barlow K.F."/>
            <person name="Bates K.N."/>
            <person name="Beasley O.P."/>
            <person name="Bird C.P."/>
            <person name="Blakey S.E."/>
            <person name="Bridgeman A.M."/>
            <person name="Buck D."/>
            <person name="Burgess J."/>
            <person name="Burrill W.D."/>
            <person name="Burton J."/>
            <person name="Carder C."/>
            <person name="Carter N.P."/>
            <person name="Chen Y."/>
            <person name="Clark G."/>
            <person name="Clegg S.M."/>
            <person name="Cobley V.E."/>
            <person name="Cole C.G."/>
            <person name="Collier R.E."/>
            <person name="Connor R."/>
            <person name="Conroy D."/>
            <person name="Corby N.R."/>
            <person name="Coville G.J."/>
            <person name="Cox A.V."/>
            <person name="Davis J."/>
            <person name="Dawson E."/>
            <person name="Dhami P.D."/>
            <person name="Dockree C."/>
            <person name="Dodsworth S.J."/>
            <person name="Durbin R.M."/>
            <person name="Ellington A.G."/>
            <person name="Evans K.L."/>
            <person name="Fey J.M."/>
            <person name="Fleming K."/>
            <person name="French L."/>
            <person name="Garner A.A."/>
            <person name="Gilbert J.G.R."/>
            <person name="Goward M.E."/>
            <person name="Grafham D.V."/>
            <person name="Griffiths M.N.D."/>
            <person name="Hall C."/>
            <person name="Hall R.E."/>
            <person name="Hall-Tamlyn G."/>
            <person name="Heathcott R.W."/>
            <person name="Ho S."/>
            <person name="Holmes S."/>
            <person name="Hunt S.E."/>
            <person name="Jones M.C."/>
            <person name="Kershaw J."/>
            <person name="Kimberley A.M."/>
            <person name="King A."/>
            <person name="Laird G.K."/>
            <person name="Langford C.F."/>
            <person name="Leversha M.A."/>
            <person name="Lloyd C."/>
            <person name="Lloyd D.M."/>
            <person name="Martyn I.D."/>
            <person name="Mashreghi-Mohammadi M."/>
            <person name="Matthews L.H."/>
            <person name="Mccann O.T."/>
            <person name="Mcclay J."/>
            <person name="Mclaren S."/>
            <person name="McMurray A.A."/>
            <person name="Milne S.A."/>
            <person name="Mortimore B.J."/>
            <person name="Odell C.N."/>
            <person name="Pavitt R."/>
            <person name="Pearce A.V."/>
            <person name="Pearson D."/>
            <person name="Phillimore B.J.C.T."/>
            <person name="Phillips S.H."/>
            <person name="Plumb R.W."/>
            <person name="Ramsay H."/>
            <person name="Ramsey Y."/>
            <person name="Rogers L."/>
            <person name="Ross M.T."/>
            <person name="Scott C.E."/>
            <person name="Sehra H.K."/>
            <person name="Skuce C.D."/>
            <person name="Smalley S."/>
            <person name="Smith M.L."/>
            <person name="Soderlund C."/>
            <person name="Spragon L."/>
            <person name="Steward C.A."/>
            <person name="Sulston J.E."/>
            <person name="Swann R.M."/>
            <person name="Vaudin M."/>
            <person name="Wall M."/>
            <person name="Wallis J.M."/>
            <person name="Whiteley M.N."/>
            <person name="Willey D.L."/>
            <person name="Williams L."/>
            <person name="Williams S.A."/>
            <person name="Williamson H."/>
            <person name="Wilmer T.E."/>
            <person name="Wilming L."/>
            <person name="Wright C.L."/>
            <person name="Hubbard T."/>
            <person name="Bentley D.R."/>
            <person name="Beck S."/>
            <person name="Rogers J."/>
            <person name="Shimizu N."/>
            <person name="Minoshima S."/>
            <person name="Kawasaki K."/>
            <person name="Sasaki T."/>
            <person name="Asakawa S."/>
            <person name="Kudoh J."/>
            <person name="Shintani A."/>
            <person name="Shibuya K."/>
            <person name="Yoshizaki Y."/>
            <person name="Aoki N."/>
            <person name="Mitsuyama S."/>
            <person name="Roe B.A."/>
            <person name="Chen F."/>
            <person name="Chu L."/>
            <person name="Crabtree J."/>
            <person name="Deschamps S."/>
            <person name="Do A."/>
            <person name="Do T."/>
            <person name="Dorman A."/>
            <person name="Fang F."/>
            <person name="Fu Y."/>
            <person name="Hu P."/>
            <person name="Hua A."/>
            <person name="Kenton S."/>
            <person name="Lai H."/>
            <person name="Lao H.I."/>
            <person name="Lewis J."/>
            <person name="Lewis S."/>
            <person name="Lin S.-P."/>
            <person name="Loh P."/>
            <person name="Malaj E."/>
            <person name="Nguyen T."/>
            <person name="Pan H."/>
            <person name="Phan S."/>
            <person name="Qi S."/>
            <person name="Qian Y."/>
            <person name="Ray L."/>
            <person name="Ren Q."/>
            <person name="Shaull S."/>
            <person name="Sloan D."/>
            <person name="Song L."/>
            <person name="Wang Q."/>
            <person name="Wang Y."/>
            <person name="Wang Z."/>
            <person name="White J."/>
            <person name="Willingham D."/>
            <person name="Wu H."/>
            <person name="Yao Z."/>
            <person name="Zhan M."/>
            <person name="Zhang G."/>
            <person name="Chissoe S."/>
            <person name="Murray J."/>
            <person name="Miller N."/>
            <person name="Minx P."/>
            <person name="Fulton R."/>
            <person name="Johnson D."/>
            <person name="Bemis G."/>
            <person name="Bentley D."/>
            <person name="Bradshaw H."/>
            <person name="Bourne S."/>
            <person name="Cordes M."/>
            <person name="Du Z."/>
            <person name="Fulton L."/>
            <person name="Goela D."/>
            <person name="Graves T."/>
            <person name="Hawkins J."/>
            <person name="Hinds K."/>
            <person name="Kemp K."/>
            <person name="Latreille P."/>
            <person name="Layman D."/>
            <person name="Ozersky P."/>
            <person name="Rohlfing T."/>
            <person name="Scheet P."/>
            <person name="Walker C."/>
            <person name="Wamsley A."/>
            <person name="Wohldmann P."/>
            <person name="Pepin K."/>
            <person name="Nelson J."/>
            <person name="Korf I."/>
            <person name="Bedell J.A."/>
            <person name="Hillier L.W."/>
            <person name="Mardis E."/>
            <person name="Waterston R."/>
            <person name="Wilson R."/>
            <person name="Emanuel B.S."/>
            <person name="Shaikh T."/>
            <person name="Kurahashi H."/>
            <person name="Saitta S."/>
            <person name="Budarf M.L."/>
            <person name="McDermid H.E."/>
            <person name="Johnson A."/>
            <person name="Wong A.C.C."/>
            <person name="Morrow B.E."/>
            <person name="Edelmann L."/>
            <person name="Kim U.J."/>
            <person name="Shizuya H."/>
            <person name="Simon M.I."/>
            <person name="Dumanski J.P."/>
            <person name="Peyrard M."/>
            <person name="Kedra D."/>
            <person name="Seroussi E."/>
            <person name="Fransson I."/>
            <person name="Tapia I."/>
            <person name="Bruder C.E."/>
            <person name="O'Brien K.P."/>
            <person name="Wilkinson P."/>
            <person name="Bodenteich A."/>
            <person name="Hartman K."/>
            <person name="Hu X."/>
            <person name="Khan A.S."/>
            <person name="Lane L."/>
            <person name="Tilahun Y."/>
            <person name="Wright H."/>
        </authorList>
    </citation>
    <scope>NUCLEOTIDE SEQUENCE [LARGE SCALE GENOMIC DNA]</scope>
</reference>
<reference evidence="3" key="4">
    <citation type="journal article" date="2008" name="Genome Biol.">
        <title>Finishing the finished human chromosome 22 sequence.</title>
        <authorList>
            <person name="Cole C.G."/>
            <person name="McCann O.T."/>
            <person name="Collins J.E."/>
            <person name="Oliver K."/>
            <person name="Willey D."/>
            <person name="Gribble S.M."/>
            <person name="Yang F."/>
            <person name="McLaren K."/>
            <person name="Rogers J."/>
            <person name="Ning Z."/>
            <person name="Beare D.M."/>
            <person name="Dunham I."/>
        </authorList>
    </citation>
    <scope>NUCLEOTIDE SEQUENCE [LARGE SCALE GENOMIC DNA]</scope>
</reference>
<reference evidence="3" key="2">
    <citation type="journal article" date="2001" name="Nature">
        <title>Initial sequencing and analysis of the human genome.</title>
        <authorList>
            <consortium name="International Human Genome Sequencing Consortium"/>
            <person name="Lander E.S."/>
            <person name="Linton L.M."/>
            <person name="Birren B."/>
            <person name="Nusbaum C."/>
            <person name="Zody M.C."/>
            <person name="Baldwin J."/>
            <person name="Devon K."/>
            <person name="Dewar K."/>
            <person name="Doyle M."/>
            <person name="FitzHugh W."/>
            <person name="Funke R."/>
            <person name="Gage D."/>
            <person name="Harris K."/>
            <person name="Heaford A."/>
            <person name="Howland J."/>
            <person name="Kann L."/>
            <person name="Lehoczky J."/>
            <person name="LeVine R."/>
            <person name="McEwan P."/>
            <person name="McKernan K."/>
            <person name="Meldrim J."/>
            <person name="Mesirov J.P."/>
            <person name="Miranda C."/>
            <person name="Morris W."/>
            <person name="Naylor J."/>
            <person name="Raymond C."/>
            <person name="Rosetti M."/>
            <person name="Santos R."/>
            <person name="Sheridan A."/>
            <person name="Sougnez C."/>
            <person name="Stange-Thomann N."/>
            <person name="Stojanovic N."/>
            <person name="Subramanian A."/>
            <person name="Wyman D."/>
            <person name="Rogers J."/>
            <person name="Sulston J."/>
            <person name="Ainscough R."/>
            <person name="Beck S."/>
            <person name="Bentley D."/>
            <person name="Burton J."/>
            <person name="Clee C."/>
            <person name="Carter N."/>
            <person name="Coulson A."/>
            <person name="Deadman R."/>
            <person name="Deloukas P."/>
            <person name="Dunham A."/>
            <person name="Dunham I."/>
            <person name="Durbin R."/>
            <person name="French L."/>
            <person name="Grafham D."/>
            <person name="Gregory S."/>
            <person name="Hubbard T."/>
            <person name="Humphray S."/>
            <person name="Hunt A."/>
            <person name="Jones M."/>
            <person name="Lloyd C."/>
            <person name="McMurray A."/>
            <person name="Matthews L."/>
            <person name="Mercer S."/>
            <person name="Milne S."/>
            <person name="Mullikin J.C."/>
            <person name="Mungall A."/>
            <person name="Plumb R."/>
            <person name="Ross M."/>
            <person name="Shownkeen R."/>
            <person name="Sims S."/>
            <person name="Waterston R.H."/>
            <person name="Wilson R.K."/>
            <person name="Hillier L.W."/>
            <person name="McPherson J.D."/>
            <person name="Marra M.A."/>
            <person name="Mardis E.R."/>
            <person name="Fulton L.A."/>
            <person name="Chinwalla A.T."/>
            <person name="Pepin K.H."/>
            <person name="Gish W.R."/>
            <person name="Chissoe S.L."/>
            <person name="Wendl M.C."/>
            <person name="Delehaunty K.D."/>
            <person name="Miner T.L."/>
            <person name="Delehaunty A."/>
            <person name="Kramer J.B."/>
            <person name="Cook L.L."/>
            <person name="Fulton R.S."/>
            <person name="Johnson D.L."/>
            <person name="Minx P.J."/>
            <person name="Clifton S.W."/>
            <person name="Hawkins T."/>
            <person name="Branscomb E."/>
            <person name="Predki P."/>
            <person name="Richardson P."/>
            <person name="Wenning S."/>
            <person name="Slezak T."/>
            <person name="Doggett N."/>
            <person name="Cheng J.F."/>
            <person name="Olsen A."/>
            <person name="Lucas S."/>
            <person name="Elkin C."/>
            <person name="Uberbacher E."/>
            <person name="Frazier M."/>
            <person name="Gibbs R.A."/>
            <person name="Muzny D.M."/>
            <person name="Scherer S.E."/>
            <person name="Bouck J.B."/>
            <person name="Sodergren E.J."/>
            <person name="Worley K.C."/>
            <person name="Rives C.M."/>
            <person name="Gorrell J.H."/>
            <person name="Metzker M.L."/>
            <person name="Naylor S.L."/>
            <person name="Kucherlapati R.S."/>
            <person name="Nelson D.L."/>
            <person name="Weinstock G.M."/>
            <person name="Sakaki Y."/>
            <person name="Fujiyama A."/>
            <person name="Hattori M."/>
            <person name="Yada T."/>
            <person name="Toyoda A."/>
            <person name="Itoh T."/>
            <person name="Kawagoe C."/>
            <person name="Watanabe H."/>
            <person name="Totoki Y."/>
            <person name="Taylor T."/>
            <person name="Weissenbach J."/>
            <person name="Heilig R."/>
            <person name="Saurin W."/>
            <person name="Artiguenave F."/>
            <person name="Brottier P."/>
            <person name="Bruls T."/>
            <person name="Pelletier E."/>
            <person name="Robert C."/>
            <person name="Wincker P."/>
            <person name="Smith D.R."/>
            <person name="Doucette-Stamm L."/>
            <person name="Rubenfield M."/>
            <person name="Weinstock K."/>
            <person name="Lee H.M."/>
            <person name="Dubois J."/>
            <person name="Rosenthal A."/>
            <person name="Platzer M."/>
            <person name="Nyakatura G."/>
            <person name="Taudien S."/>
            <person name="Rump A."/>
            <person name="Yang H."/>
            <person name="Yu J."/>
            <person name="Wang J."/>
            <person name="Huang G."/>
            <person name="Gu J."/>
            <person name="Hood L."/>
            <person name="Rowen L."/>
            <person name="Madan A."/>
            <person name="Qin S."/>
            <person name="Davis R.W."/>
            <person name="Federspiel N.A."/>
            <person name="Abola A.P."/>
            <person name="Proctor M.J."/>
            <person name="Myers R.M."/>
            <person name="Schmutz J."/>
            <person name="Dickson M."/>
            <person name="Grimwood J."/>
            <person name="Cox D.R."/>
            <person name="Olson M.V."/>
            <person name="Kaul R."/>
            <person name="Raymond C."/>
            <person name="Shimizu N."/>
            <person name="Kawasaki K."/>
            <person name="Minoshima S."/>
            <person name="Evans G.A."/>
            <person name="Athanasiou M."/>
            <person name="Schultz R."/>
            <person name="Roe B.A."/>
            <person name="Chen F."/>
            <person name="Pan H."/>
            <person name="Ramser J."/>
            <person name="Lehrach H."/>
            <person name="Reinhardt R."/>
            <person name="McCombie W.R."/>
            <person name="de la Bastide M."/>
            <person name="Dedhia N."/>
            <person name="Blocker H."/>
            <person name="Hornischer K."/>
            <person name="Nordsiek G."/>
            <person name="Agarwala R."/>
            <person name="Aravind L."/>
            <person name="Bailey J.A."/>
            <person name="Bateman A."/>
            <person name="Batzoglou S."/>
            <person name="Birney E."/>
            <person name="Bork P."/>
            <person name="Brown D.G."/>
            <person name="Burge C.B."/>
            <person name="Cerutti L."/>
            <person name="Chen H.C."/>
            <person name="Church D."/>
            <person name="Clamp M."/>
            <person name="Copley R.R."/>
            <person name="Doerks T."/>
            <person name="Eddy S.R."/>
            <person name="Eichler E.E."/>
            <person name="Furey T.S."/>
            <person name="Galagan J."/>
            <person name="Gilbert J.G."/>
            <person name="Harmon C."/>
            <person name="Hayashizaki Y."/>
            <person name="Haussler D."/>
            <person name="Hermjakob H."/>
            <person name="Hokamp K."/>
            <person name="Jang W."/>
            <person name="Johnson L.S."/>
            <person name="Jones T.A."/>
            <person name="Kasif S."/>
            <person name="Kaspryzk A."/>
            <person name="Kennedy S."/>
            <person name="Kent W.J."/>
            <person name="Kitts P."/>
            <person name="Koonin E.V."/>
            <person name="Korf I."/>
            <person name="Kulp D."/>
            <person name="Lancet D."/>
            <person name="Lowe T.M."/>
            <person name="McLysaght A."/>
            <person name="Mikkelsen T."/>
            <person name="Moran J.V."/>
            <person name="Mulder N."/>
            <person name="Pollara V.J."/>
            <person name="Ponting C.P."/>
            <person name="Schuler G."/>
            <person name="Schultz J."/>
            <person name="Slater G."/>
            <person name="Smit A.F."/>
            <person name="Stupka E."/>
            <person name="Szustakowski J."/>
            <person name="Thierry-Mieg D."/>
            <person name="Thierry-Mieg J."/>
            <person name="Wagner L."/>
            <person name="Wallis J."/>
            <person name="Wheeler R."/>
            <person name="Williams A."/>
            <person name="Wolf Y.I."/>
            <person name="Wolfe K.H."/>
            <person name="Yang S.P."/>
            <person name="Yeh R.F."/>
            <person name="Collins F."/>
            <person name="Guyer M.S."/>
            <person name="Peterson J."/>
            <person name="Felsenfeld A."/>
            <person name="Wetterstrand K.A."/>
            <person name="Patrinos A."/>
            <person name="Morgan M.J."/>
            <person name="de Jong P."/>
            <person name="Catanese J.J."/>
            <person name="Osoegawa K."/>
            <person name="Shizuya H."/>
            <person name="Choi S."/>
            <person name="Chen Y.J."/>
        </authorList>
    </citation>
    <scope>NUCLEOTIDE SEQUENCE [LARGE SCALE GENOMIC DNA]</scope>
</reference>